<dbReference type="PANTHER" id="PTHR43169">
    <property type="entry name" value="EXSB FAMILY PROTEIN"/>
    <property type="match status" value="1"/>
</dbReference>
<evidence type="ECO:0000313" key="2">
    <source>
        <dbReference type="Proteomes" id="UP000015347"/>
    </source>
</evidence>
<evidence type="ECO:0000313" key="1">
    <source>
        <dbReference type="EMBL" id="EPX77963.1"/>
    </source>
</evidence>
<dbReference type="STRING" id="1123237.Salmuc_03285"/>
<gene>
    <name evidence="1" type="ORF">Salmuc_03285</name>
</gene>
<comment type="caution">
    <text evidence="1">The sequence shown here is derived from an EMBL/GenBank/DDBJ whole genome shotgun (WGS) entry which is preliminary data.</text>
</comment>
<dbReference type="SUPFAM" id="SSF52402">
    <property type="entry name" value="Adenine nucleotide alpha hydrolases-like"/>
    <property type="match status" value="1"/>
</dbReference>
<reference evidence="2" key="1">
    <citation type="journal article" date="2014" name="Stand. Genomic Sci.">
        <title>Genome sequence of the exopolysaccharide-producing Salipiger mucosus type strain (DSM 16094(T)), a moderately halophilic member of the Roseobacter clade.</title>
        <authorList>
            <person name="Riedel T."/>
            <person name="Spring S."/>
            <person name="Fiebig A."/>
            <person name="Petersen J."/>
            <person name="Kyrpides N.C."/>
            <person name="Goker M."/>
            <person name="Klenk H.P."/>
        </authorList>
    </citation>
    <scope>NUCLEOTIDE SEQUENCE [LARGE SCALE GENOMIC DNA]</scope>
    <source>
        <strain evidence="2">DSM 16094</strain>
    </source>
</reference>
<dbReference type="Gene3D" id="3.40.50.620">
    <property type="entry name" value="HUPs"/>
    <property type="match status" value="1"/>
</dbReference>
<dbReference type="EMBL" id="APVH01000042">
    <property type="protein sequence ID" value="EPX77963.1"/>
    <property type="molecule type" value="Genomic_DNA"/>
</dbReference>
<dbReference type="InterPro" id="IPR014729">
    <property type="entry name" value="Rossmann-like_a/b/a_fold"/>
</dbReference>
<name>S9QEG0_9RHOB</name>
<dbReference type="HOGENOM" id="CLU_061181_2_0_5"/>
<organism evidence="1 2">
    <name type="scientific">Salipiger mucosus DSM 16094</name>
    <dbReference type="NCBI Taxonomy" id="1123237"/>
    <lineage>
        <taxon>Bacteria</taxon>
        <taxon>Pseudomonadati</taxon>
        <taxon>Pseudomonadota</taxon>
        <taxon>Alphaproteobacteria</taxon>
        <taxon>Rhodobacterales</taxon>
        <taxon>Roseobacteraceae</taxon>
        <taxon>Salipiger</taxon>
    </lineage>
</organism>
<proteinExistence type="predicted"/>
<keyword evidence="2" id="KW-1185">Reference proteome</keyword>
<accession>S9QEG0</accession>
<dbReference type="PANTHER" id="PTHR43169:SF2">
    <property type="entry name" value="NAD_GMP SYNTHASE DOMAIN-CONTAINING PROTEIN"/>
    <property type="match status" value="1"/>
</dbReference>
<sequence>MTLCHAVSPAVPAHATDRVKRFADERDLPLHLIDAEEMQDPDYTANPVNRCYFCKSNLYRRLAPLVSEGTICAGTNVDDLGDYRPGLTAADEHDVRHPFVEAGLAKADIRNLARSMGLGDVAELPAAPCLASRIETGLRVTPRDLKIIDRVEGALRDCLGPVTLRCRRRRTGLVIEIDPELFAAITKSELATLTSLARHHADANGGSGLSLSFEAYSRGSAFLHA</sequence>
<dbReference type="AlphaFoldDB" id="S9QEG0"/>
<evidence type="ECO:0008006" key="3">
    <source>
        <dbReference type="Google" id="ProtNLM"/>
    </source>
</evidence>
<dbReference type="Proteomes" id="UP000015347">
    <property type="component" value="Unassembled WGS sequence"/>
</dbReference>
<dbReference type="InterPro" id="IPR052188">
    <property type="entry name" value="Ni-pincer_cofactor_biosynth"/>
</dbReference>
<protein>
    <recommendedName>
        <fullName evidence="3">ATP-utilizing enzyme of the PP-loop superfamily</fullName>
    </recommendedName>
</protein>
<dbReference type="eggNOG" id="COG1606">
    <property type="taxonomic scope" value="Bacteria"/>
</dbReference>